<dbReference type="CDD" id="cd02440">
    <property type="entry name" value="AdoMet_MTases"/>
    <property type="match status" value="1"/>
</dbReference>
<feature type="domain" description="Methyltransferase type 12" evidence="1">
    <location>
        <begin position="459"/>
        <end position="569"/>
    </location>
</feature>
<dbReference type="Gene3D" id="3.40.50.150">
    <property type="entry name" value="Vaccinia Virus protein VP39"/>
    <property type="match status" value="1"/>
</dbReference>
<dbReference type="GO" id="GO:0008168">
    <property type="term" value="F:methyltransferase activity"/>
    <property type="evidence" value="ECO:0007669"/>
    <property type="project" value="UniProtKB-KW"/>
</dbReference>
<accession>A0A1B2DXS5</accession>
<keyword evidence="2" id="KW-0808">Transferase</keyword>
<evidence type="ECO:0000313" key="2">
    <source>
        <dbReference type="EMBL" id="ANY72499.1"/>
    </source>
</evidence>
<protein>
    <submittedName>
        <fullName evidence="2">Methyltransferase</fullName>
    </submittedName>
</protein>
<dbReference type="PANTHER" id="PTHR43591:SF24">
    <property type="entry name" value="2-METHOXY-6-POLYPRENYL-1,4-BENZOQUINOL METHYLASE, MITOCHONDRIAL"/>
    <property type="match status" value="1"/>
</dbReference>
<dbReference type="InterPro" id="IPR029063">
    <property type="entry name" value="SAM-dependent_MTases_sf"/>
</dbReference>
<dbReference type="RefSeq" id="WP_099477193.1">
    <property type="nucleotide sequence ID" value="NZ_CP016809.1"/>
</dbReference>
<dbReference type="NCBIfam" id="NF005379">
    <property type="entry name" value="PRK06922.1"/>
    <property type="match status" value="1"/>
</dbReference>
<dbReference type="GO" id="GO:0032259">
    <property type="term" value="P:methylation"/>
    <property type="evidence" value="ECO:0007669"/>
    <property type="project" value="UniProtKB-KW"/>
</dbReference>
<dbReference type="KEGG" id="pib:BBD41_07810"/>
<sequence length="717" mass="81564">MLKALEMIKAFRGGDESVCRTHPWLLMLVSAEERIVNLERISSIGELAHANPVLDYVERTLTILDSLPLSYWIKELLEEVLAWAETAKGGTVRERLHWTRSGVNLFLHHIGSAQLYERHVLERRGSMTPHEQMVHTLIRTHGLIGQHIRGEVALEENAPLSELVQGGQLTAEELSRLLVPLNQCIIGAVSEPLWQAVKEETAQLVVRIAEGAFEEGWSLHDRLRRLRAGSIQSGEDFESELQRIGEQVDLPSALSDLRNMTLWYVEAALQDFSLEEFVKVMLLSLRAEGEGSAEGRKGTEETGGLAIHPEMQQPIRHLSFETLMNDMYYDYKGSKKLNVYKKRMIEQYLRQADWEACLEGAVSVNPHLRHRIVRKPGLPDTVFFTFEFSKAAEKLIEFCIEAEKSPLYEKAVLLLFDLFGLRRDAYDRFHNEESYLEDMNSTGDYKQVILDYVTGTVVLDIGPGGGVLLDLMEERMPQVRPIGIDISSNVIEALEKRKRLEQRSWEVMKGDALRLKQYVEPGKVDTVIFSSILHELFSYIETDGKRFNTATVEAALRSAYEVLSPGGRIIIRDGIMTEGDAWRRIRFLEEDGMAWLARYVADFQGRTIRYEPLAANEVRMPVNDAMEFLYTYTWGAEAYVHEVQEQFGVFTPSQYAACIRKTLGPEARILVQRHYLQEGYAEALAGRIELTDDAGRVTALPDSTCLFVIEKPAEPVK</sequence>
<keyword evidence="2" id="KW-0489">Methyltransferase</keyword>
<gene>
    <name evidence="2" type="ORF">BBD41_07810</name>
</gene>
<dbReference type="EMBL" id="CP016809">
    <property type="protein sequence ID" value="ANY72499.1"/>
    <property type="molecule type" value="Genomic_DNA"/>
</dbReference>
<dbReference type="Pfam" id="PF08242">
    <property type="entry name" value="Methyltransf_12"/>
    <property type="match status" value="1"/>
</dbReference>
<proteinExistence type="predicted"/>
<dbReference type="AlphaFoldDB" id="A0A1B2DXS5"/>
<dbReference type="SUPFAM" id="SSF53335">
    <property type="entry name" value="S-adenosyl-L-methionine-dependent methyltransferases"/>
    <property type="match status" value="1"/>
</dbReference>
<reference evidence="2" key="1">
    <citation type="submission" date="2016-08" db="EMBL/GenBank/DDBJ databases">
        <title>Complete Genome Seqeunce of Paenibacillus sp. nov. IHBB 9852 from high altitute lake of Indian trans-Himalayas.</title>
        <authorList>
            <person name="Kiran S."/>
            <person name="Swarnkar M.K."/>
            <person name="Rana A."/>
            <person name="Tewari R."/>
            <person name="Gulati A."/>
        </authorList>
    </citation>
    <scope>NUCLEOTIDE SEQUENCE [LARGE SCALE GENOMIC DNA]</scope>
    <source>
        <strain evidence="2">IHBB 9852</strain>
    </source>
</reference>
<name>A0A1B2DXS5_9BACL</name>
<evidence type="ECO:0000259" key="1">
    <source>
        <dbReference type="Pfam" id="PF08242"/>
    </source>
</evidence>
<dbReference type="InterPro" id="IPR013217">
    <property type="entry name" value="Methyltransf_12"/>
</dbReference>
<dbReference type="PANTHER" id="PTHR43591">
    <property type="entry name" value="METHYLTRANSFERASE"/>
    <property type="match status" value="1"/>
</dbReference>
<organism evidence="2">
    <name type="scientific">Paenibacillus ihbetae</name>
    <dbReference type="NCBI Taxonomy" id="1870820"/>
    <lineage>
        <taxon>Bacteria</taxon>
        <taxon>Bacillati</taxon>
        <taxon>Bacillota</taxon>
        <taxon>Bacilli</taxon>
        <taxon>Bacillales</taxon>
        <taxon>Paenibacillaceae</taxon>
        <taxon>Paenibacillus</taxon>
    </lineage>
</organism>